<dbReference type="AlphaFoldDB" id="A0A914CI38"/>
<evidence type="ECO:0000313" key="1">
    <source>
        <dbReference type="Proteomes" id="UP000887540"/>
    </source>
</evidence>
<sequence>MECIEKMRTLIYELDKQIDLLEDSLKKANKLEDGEVMKISNPSVKIFKQELIEHIESEKAEKPQILKDRFPREEVDSLELIEGTRLIIEAIAKPKPNNES</sequence>
<protein>
    <submittedName>
        <fullName evidence="2">Uncharacterized protein</fullName>
    </submittedName>
</protein>
<organism evidence="1 2">
    <name type="scientific">Acrobeloides nanus</name>
    <dbReference type="NCBI Taxonomy" id="290746"/>
    <lineage>
        <taxon>Eukaryota</taxon>
        <taxon>Metazoa</taxon>
        <taxon>Ecdysozoa</taxon>
        <taxon>Nematoda</taxon>
        <taxon>Chromadorea</taxon>
        <taxon>Rhabditida</taxon>
        <taxon>Tylenchina</taxon>
        <taxon>Cephalobomorpha</taxon>
        <taxon>Cephaloboidea</taxon>
        <taxon>Cephalobidae</taxon>
        <taxon>Acrobeloides</taxon>
    </lineage>
</organism>
<name>A0A914CI38_9BILA</name>
<keyword evidence="1" id="KW-1185">Reference proteome</keyword>
<accession>A0A914CI38</accession>
<dbReference type="Proteomes" id="UP000887540">
    <property type="component" value="Unplaced"/>
</dbReference>
<proteinExistence type="predicted"/>
<reference evidence="2" key="1">
    <citation type="submission" date="2022-11" db="UniProtKB">
        <authorList>
            <consortium name="WormBaseParasite"/>
        </authorList>
    </citation>
    <scope>IDENTIFICATION</scope>
</reference>
<dbReference type="WBParaSite" id="ACRNAN_scaffold1076.g18480.t1">
    <property type="protein sequence ID" value="ACRNAN_scaffold1076.g18480.t1"/>
    <property type="gene ID" value="ACRNAN_scaffold1076.g18480"/>
</dbReference>
<evidence type="ECO:0000313" key="2">
    <source>
        <dbReference type="WBParaSite" id="ACRNAN_scaffold1076.g18480.t1"/>
    </source>
</evidence>